<dbReference type="InterPro" id="IPR007624">
    <property type="entry name" value="RNA_pol_sigma70_r3"/>
</dbReference>
<dbReference type="InterPro" id="IPR036388">
    <property type="entry name" value="WH-like_DNA-bd_sf"/>
</dbReference>
<dbReference type="Gene3D" id="1.10.10.10">
    <property type="entry name" value="Winged helix-like DNA-binding domain superfamily/Winged helix DNA-binding domain"/>
    <property type="match status" value="2"/>
</dbReference>
<feature type="region of interest" description="Disordered" evidence="5">
    <location>
        <begin position="1"/>
        <end position="44"/>
    </location>
</feature>
<dbReference type="SUPFAM" id="SSF88946">
    <property type="entry name" value="Sigma2 domain of RNA polymerase sigma factors"/>
    <property type="match status" value="1"/>
</dbReference>
<keyword evidence="8" id="KW-1185">Reference proteome</keyword>
<sequence length="446" mass="51110">MGGFSPIEIRVPARESQTGDRREDDQPSNFLINFSRPEPAGRSDGEILSKLREVAAPDEEDAADQETDLDIVPESDLDAAFLGEFSDIESPEDEGGDDLATDDEDVFEPDVHREFDEELTAAYAPGYRKTNSDDAVGAFFKEMARYPLLKPGEEIELARQVKFLAEVEAVRDRLKASLQRTPTKAEVAQEFGLSDRQLDHRMHRSRTAKRKMIRSNLRLVVSIAKRYLNRGVPFLDLIQEGALGLNRATEKFDPDKGYKFSTYAYWWIRQGITRTIANDARTIRLPIHIVEKLNKLKKAHRELRRDLNRNPTEAELAAALDIPVDQLRNLQQVRRRSLSLNHRVGKGEDTELMELLEDSSTQSPEAKMNETMLRQEIYTVLSDVLSEREREIISLRYGLLTGETHTLEEVGILFDLSRERVRQIQTKAMRKLRRPQVAARLKGWLR</sequence>
<evidence type="ECO:0000313" key="7">
    <source>
        <dbReference type="EMBL" id="QKD84722.1"/>
    </source>
</evidence>
<dbReference type="Gene3D" id="1.10.601.10">
    <property type="entry name" value="RNA Polymerase Primary Sigma Factor"/>
    <property type="match status" value="1"/>
</dbReference>
<dbReference type="CDD" id="cd06171">
    <property type="entry name" value="Sigma70_r4"/>
    <property type="match status" value="1"/>
</dbReference>
<evidence type="ECO:0000313" key="8">
    <source>
        <dbReference type="Proteomes" id="UP000505210"/>
    </source>
</evidence>
<reference evidence="7 8" key="1">
    <citation type="submission" date="2020-05" db="EMBL/GenBank/DDBJ databases">
        <title>Complete genome sequence of of a novel Thermoleptolyngbya strain isolated from hot springs of Ganzi, Sichuan China.</title>
        <authorList>
            <person name="Tang J."/>
            <person name="Daroch M."/>
            <person name="Li L."/>
            <person name="Waleron K."/>
            <person name="Waleron M."/>
            <person name="Waleron M."/>
        </authorList>
    </citation>
    <scope>NUCLEOTIDE SEQUENCE [LARGE SCALE GENOMIC DNA]</scope>
    <source>
        <strain evidence="7 8">PKUAC-SCTA183</strain>
    </source>
</reference>
<dbReference type="PRINTS" id="PR00046">
    <property type="entry name" value="SIGMA70FCT"/>
</dbReference>
<evidence type="ECO:0000256" key="5">
    <source>
        <dbReference type="SAM" id="MobiDB-lite"/>
    </source>
</evidence>
<dbReference type="AlphaFoldDB" id="A0A6M8BEV8"/>
<dbReference type="Pfam" id="PF00140">
    <property type="entry name" value="Sigma70_r1_2"/>
    <property type="match status" value="1"/>
</dbReference>
<feature type="domain" description="RNA polymerase sigma-70" evidence="6">
    <location>
        <begin position="406"/>
        <end position="432"/>
    </location>
</feature>
<dbReference type="NCBIfam" id="TIGR02937">
    <property type="entry name" value="sigma70-ECF"/>
    <property type="match status" value="1"/>
</dbReference>
<dbReference type="PANTHER" id="PTHR30603:SF62">
    <property type="entry name" value="RNA POLYMERASE SIGMA FACTOR SIGA"/>
    <property type="match status" value="1"/>
</dbReference>
<evidence type="ECO:0000256" key="4">
    <source>
        <dbReference type="ARBA" id="ARBA00023163"/>
    </source>
</evidence>
<feature type="compositionally biased region" description="Basic and acidic residues" evidence="5">
    <location>
        <begin position="11"/>
        <end position="25"/>
    </location>
</feature>
<dbReference type="EMBL" id="CP053661">
    <property type="protein sequence ID" value="QKD84722.1"/>
    <property type="molecule type" value="Genomic_DNA"/>
</dbReference>
<dbReference type="InterPro" id="IPR050239">
    <property type="entry name" value="Sigma-70_RNA_pol_init_factors"/>
</dbReference>
<gene>
    <name evidence="7" type="ORF">HPC62_02240</name>
</gene>
<dbReference type="InterPro" id="IPR000943">
    <property type="entry name" value="RNA_pol_sigma70"/>
</dbReference>
<evidence type="ECO:0000256" key="1">
    <source>
        <dbReference type="ARBA" id="ARBA00023015"/>
    </source>
</evidence>
<dbReference type="Pfam" id="PF04545">
    <property type="entry name" value="Sigma70_r4"/>
    <property type="match status" value="1"/>
</dbReference>
<proteinExistence type="predicted"/>
<evidence type="ECO:0000256" key="2">
    <source>
        <dbReference type="ARBA" id="ARBA00023082"/>
    </source>
</evidence>
<dbReference type="PANTHER" id="PTHR30603">
    <property type="entry name" value="RNA POLYMERASE SIGMA FACTOR RPO"/>
    <property type="match status" value="1"/>
</dbReference>
<dbReference type="GO" id="GO:0016987">
    <property type="term" value="F:sigma factor activity"/>
    <property type="evidence" value="ECO:0007669"/>
    <property type="project" value="UniProtKB-KW"/>
</dbReference>
<dbReference type="InterPro" id="IPR014284">
    <property type="entry name" value="RNA_pol_sigma-70_dom"/>
</dbReference>
<dbReference type="KEGG" id="theu:HPC62_02240"/>
<dbReference type="InterPro" id="IPR017848">
    <property type="entry name" value="RNA_pol_sigma_RpoD/SigA_cyanob"/>
</dbReference>
<keyword evidence="2" id="KW-0731">Sigma factor</keyword>
<dbReference type="Pfam" id="PF04542">
    <property type="entry name" value="Sigma70_r2"/>
    <property type="match status" value="1"/>
</dbReference>
<dbReference type="GO" id="GO:0006352">
    <property type="term" value="P:DNA-templated transcription initiation"/>
    <property type="evidence" value="ECO:0007669"/>
    <property type="project" value="InterPro"/>
</dbReference>
<protein>
    <submittedName>
        <fullName evidence="7">RNA polymerase sigma factor, RpoD/SigA family</fullName>
    </submittedName>
</protein>
<evidence type="ECO:0000256" key="3">
    <source>
        <dbReference type="ARBA" id="ARBA00023125"/>
    </source>
</evidence>
<evidence type="ECO:0000259" key="6">
    <source>
        <dbReference type="PROSITE" id="PS00716"/>
    </source>
</evidence>
<keyword evidence="1" id="KW-0805">Transcription regulation</keyword>
<dbReference type="InterPro" id="IPR013325">
    <property type="entry name" value="RNA_pol_sigma_r2"/>
</dbReference>
<dbReference type="GO" id="GO:0003677">
    <property type="term" value="F:DNA binding"/>
    <property type="evidence" value="ECO:0007669"/>
    <property type="project" value="UniProtKB-KW"/>
</dbReference>
<dbReference type="Pfam" id="PF04539">
    <property type="entry name" value="Sigma70_r3"/>
    <property type="match status" value="1"/>
</dbReference>
<dbReference type="PROSITE" id="PS00716">
    <property type="entry name" value="SIGMA70_2"/>
    <property type="match status" value="1"/>
</dbReference>
<dbReference type="InterPro" id="IPR007630">
    <property type="entry name" value="RNA_pol_sigma70_r4"/>
</dbReference>
<accession>A0A6M8BEV8</accession>
<dbReference type="FunFam" id="1.10.601.10:FF:000001">
    <property type="entry name" value="RNA polymerase sigma factor SigA"/>
    <property type="match status" value="1"/>
</dbReference>
<name>A0A6M8BEV8_9CYAN</name>
<keyword evidence="4" id="KW-0804">Transcription</keyword>
<organism evidence="7 8">
    <name type="scientific">Thermoleptolyngbya sichuanensis A183</name>
    <dbReference type="NCBI Taxonomy" id="2737172"/>
    <lineage>
        <taxon>Bacteria</taxon>
        <taxon>Bacillati</taxon>
        <taxon>Cyanobacteriota</taxon>
        <taxon>Cyanophyceae</taxon>
        <taxon>Oculatellales</taxon>
        <taxon>Oculatellaceae</taxon>
        <taxon>Thermoleptolyngbya</taxon>
        <taxon>Thermoleptolyngbya sichuanensis</taxon>
    </lineage>
</organism>
<dbReference type="InterPro" id="IPR009042">
    <property type="entry name" value="RNA_pol_sigma70_r1_2"/>
</dbReference>
<dbReference type="InterPro" id="IPR007627">
    <property type="entry name" value="RNA_pol_sigma70_r2"/>
</dbReference>
<keyword evidence="3" id="KW-0238">DNA-binding</keyword>
<dbReference type="SUPFAM" id="SSF88659">
    <property type="entry name" value="Sigma3 and sigma4 domains of RNA polymerase sigma factors"/>
    <property type="match status" value="2"/>
</dbReference>
<dbReference type="NCBIfam" id="TIGR02997">
    <property type="entry name" value="Sig70-cyanoRpoD"/>
    <property type="match status" value="1"/>
</dbReference>
<dbReference type="InterPro" id="IPR013324">
    <property type="entry name" value="RNA_pol_sigma_r3/r4-like"/>
</dbReference>
<dbReference type="Proteomes" id="UP000505210">
    <property type="component" value="Chromosome"/>
</dbReference>